<dbReference type="SUPFAM" id="SSF51735">
    <property type="entry name" value="NAD(P)-binding Rossmann-fold domains"/>
    <property type="match status" value="1"/>
</dbReference>
<dbReference type="PANTHER" id="PTHR12286">
    <property type="entry name" value="SACCHAROPINE DEHYDROGENASE-LIKE OXIDOREDUCTASE"/>
    <property type="match status" value="1"/>
</dbReference>
<feature type="domain" description="Saccharopine dehydrogenase NADP binding" evidence="3">
    <location>
        <begin position="8"/>
        <end position="137"/>
    </location>
</feature>
<dbReference type="Proteomes" id="UP000007799">
    <property type="component" value="Unassembled WGS sequence"/>
</dbReference>
<feature type="transmembrane region" description="Helical" evidence="2">
    <location>
        <begin position="283"/>
        <end position="305"/>
    </location>
</feature>
<comment type="similarity">
    <text evidence="1">Belongs to the saccharopine dehydrogenase family.</text>
</comment>
<evidence type="ECO:0000256" key="2">
    <source>
        <dbReference type="SAM" id="Phobius"/>
    </source>
</evidence>
<name>F2UPY4_SALR5</name>
<proteinExistence type="inferred from homology"/>
<keyword evidence="2" id="KW-1133">Transmembrane helix</keyword>
<dbReference type="OrthoDB" id="10268090at2759"/>
<dbReference type="InterPro" id="IPR005097">
    <property type="entry name" value="Sacchrp_dh_NADP-bd"/>
</dbReference>
<dbReference type="InterPro" id="IPR051276">
    <property type="entry name" value="Saccharopine_DH-like_oxidrdct"/>
</dbReference>
<gene>
    <name evidence="4" type="ORF">PTSG_10796</name>
</gene>
<dbReference type="OMA" id="GPYQLYG"/>
<sequence length="426" mass="46384">MAGRTYDVVVFGATGFTGSLVVEYLARAYATKSLKWAIAGRNEAKLKDVRASVAKKLKDETVNKVDIIVADAKDAPALNKMAKATKVVLSTTGPFWKFGSDLVAACVTSGTSYCDITGESPWVKEMIEKHDATAKANKCRIVSFCGMDCIPSDVGCHVVAKHLREKHKCGVDHINSYILAMKGGVSGGTIASMFNFFEQPNFAELRKEMGSPYELIPRDGRPSIRQPDANAVSYEEEVQRYTTPFVMAGVNSKIVHRTNYLLNHIYGPEFRYREKNTVKGDGWGSWLSGWLTTLGLGAFSVGAYFSPTRNLLRRMLPKPGEGPDEHTRETGKLVMRFYGVGDSAAKPKAVATFVTHHDPGYAETATMLAESAICLAQDTAKLPERYGFLTPIAAMGDTLVARLQAAGIDITVEDDKNTSSTPPSSL</sequence>
<keyword evidence="2" id="KW-0472">Membrane</keyword>
<dbReference type="GO" id="GO:0005886">
    <property type="term" value="C:plasma membrane"/>
    <property type="evidence" value="ECO:0007669"/>
    <property type="project" value="TreeGrafter"/>
</dbReference>
<dbReference type="InParanoid" id="F2UPY4"/>
<dbReference type="GO" id="GO:0009247">
    <property type="term" value="P:glycolipid biosynthetic process"/>
    <property type="evidence" value="ECO:0007669"/>
    <property type="project" value="TreeGrafter"/>
</dbReference>
<reference evidence="4" key="1">
    <citation type="submission" date="2009-08" db="EMBL/GenBank/DDBJ databases">
        <title>Annotation of Salpingoeca rosetta.</title>
        <authorList>
            <consortium name="The Broad Institute Genome Sequencing Platform"/>
            <person name="Russ C."/>
            <person name="Cuomo C."/>
            <person name="Burger G."/>
            <person name="Gray M.W."/>
            <person name="Holland P.W.H."/>
            <person name="King N."/>
            <person name="Lang F.B.F."/>
            <person name="Roger A.J."/>
            <person name="Ruiz-Trillo I."/>
            <person name="Young S.K."/>
            <person name="Zeng Q."/>
            <person name="Gargeya S."/>
            <person name="Alvarado L."/>
            <person name="Berlin A."/>
            <person name="Chapman S.B."/>
            <person name="Chen Z."/>
            <person name="Freedman E."/>
            <person name="Gellesch M."/>
            <person name="Goldberg J."/>
            <person name="Griggs A."/>
            <person name="Gujja S."/>
            <person name="Heilman E."/>
            <person name="Heiman D."/>
            <person name="Howarth C."/>
            <person name="Mehta T."/>
            <person name="Neiman D."/>
            <person name="Pearson M."/>
            <person name="Roberts A."/>
            <person name="Saif S."/>
            <person name="Shea T."/>
            <person name="Shenoy N."/>
            <person name="Sisk P."/>
            <person name="Stolte C."/>
            <person name="Sykes S."/>
            <person name="White J."/>
            <person name="Yandava C."/>
            <person name="Haas B."/>
            <person name="Nusbaum C."/>
            <person name="Birren B."/>
        </authorList>
    </citation>
    <scope>NUCLEOTIDE SEQUENCE [LARGE SCALE GENOMIC DNA]</scope>
    <source>
        <strain evidence="4">ATCC 50818</strain>
    </source>
</reference>
<dbReference type="AlphaFoldDB" id="F2UPY4"/>
<dbReference type="RefSeq" id="XP_004988762.1">
    <property type="nucleotide sequence ID" value="XM_004988705.1"/>
</dbReference>
<keyword evidence="5" id="KW-1185">Reference proteome</keyword>
<dbReference type="InterPro" id="IPR036291">
    <property type="entry name" value="NAD(P)-bd_dom_sf"/>
</dbReference>
<dbReference type="KEGG" id="sre:PTSG_10796"/>
<evidence type="ECO:0000259" key="3">
    <source>
        <dbReference type="Pfam" id="PF03435"/>
    </source>
</evidence>
<evidence type="ECO:0000313" key="4">
    <source>
        <dbReference type="EMBL" id="EGD79814.1"/>
    </source>
</evidence>
<dbReference type="eggNOG" id="KOG2733">
    <property type="taxonomic scope" value="Eukaryota"/>
</dbReference>
<organism evidence="5">
    <name type="scientific">Salpingoeca rosetta (strain ATCC 50818 / BSB-021)</name>
    <dbReference type="NCBI Taxonomy" id="946362"/>
    <lineage>
        <taxon>Eukaryota</taxon>
        <taxon>Choanoflagellata</taxon>
        <taxon>Craspedida</taxon>
        <taxon>Salpingoecidae</taxon>
        <taxon>Salpingoeca</taxon>
    </lineage>
</organism>
<keyword evidence="2" id="KW-0812">Transmembrane</keyword>
<dbReference type="PANTHER" id="PTHR12286:SF5">
    <property type="entry name" value="SACCHAROPINE DEHYDROGENASE-LIKE OXIDOREDUCTASE"/>
    <property type="match status" value="1"/>
</dbReference>
<evidence type="ECO:0000313" key="5">
    <source>
        <dbReference type="Proteomes" id="UP000007799"/>
    </source>
</evidence>
<protein>
    <recommendedName>
        <fullName evidence="3">Saccharopine dehydrogenase NADP binding domain-containing protein</fullName>
    </recommendedName>
</protein>
<dbReference type="Gene3D" id="3.40.50.720">
    <property type="entry name" value="NAD(P)-binding Rossmann-like Domain"/>
    <property type="match status" value="1"/>
</dbReference>
<dbReference type="EMBL" id="GL832988">
    <property type="protein sequence ID" value="EGD79814.1"/>
    <property type="molecule type" value="Genomic_DNA"/>
</dbReference>
<accession>F2UPY4</accession>
<dbReference type="Pfam" id="PF03435">
    <property type="entry name" value="Sacchrp_dh_NADP"/>
    <property type="match status" value="1"/>
</dbReference>
<evidence type="ECO:0000256" key="1">
    <source>
        <dbReference type="ARBA" id="ARBA00038048"/>
    </source>
</evidence>
<dbReference type="GeneID" id="16069301"/>